<dbReference type="GO" id="GO:0003676">
    <property type="term" value="F:nucleic acid binding"/>
    <property type="evidence" value="ECO:0007669"/>
    <property type="project" value="InterPro"/>
</dbReference>
<dbReference type="InterPro" id="IPR011545">
    <property type="entry name" value="DEAD/DEAH_box_helicase_dom"/>
</dbReference>
<dbReference type="Gene3D" id="1.10.3210.30">
    <property type="match status" value="1"/>
</dbReference>
<keyword evidence="8" id="KW-0067">ATP-binding</keyword>
<evidence type="ECO:0000256" key="5">
    <source>
        <dbReference type="ARBA" id="ARBA00022741"/>
    </source>
</evidence>
<evidence type="ECO:0000256" key="9">
    <source>
        <dbReference type="ARBA" id="ARBA00023118"/>
    </source>
</evidence>
<dbReference type="OrthoDB" id="9810236at2"/>
<comment type="similarity">
    <text evidence="10">Belongs to the DEAD box helicase family.</text>
</comment>
<dbReference type="InterPro" id="IPR006483">
    <property type="entry name" value="CRISPR-assoc_Cas3_HD"/>
</dbReference>
<keyword evidence="11" id="KW-0175">Coiled coil</keyword>
<dbReference type="InterPro" id="IPR050079">
    <property type="entry name" value="DEAD_box_RNA_helicase"/>
</dbReference>
<keyword evidence="15" id="KW-0614">Plasmid</keyword>
<gene>
    <name evidence="15" type="ORF">DR864_29200</name>
</gene>
<evidence type="ECO:0000256" key="3">
    <source>
        <dbReference type="ARBA" id="ARBA00022722"/>
    </source>
</evidence>
<dbReference type="AlphaFoldDB" id="A0A344TTH2"/>
<feature type="coiled-coil region" evidence="11">
    <location>
        <begin position="622"/>
        <end position="653"/>
    </location>
</feature>
<organism evidence="15 16">
    <name type="scientific">Runella rosea</name>
    <dbReference type="NCBI Taxonomy" id="2259595"/>
    <lineage>
        <taxon>Bacteria</taxon>
        <taxon>Pseudomonadati</taxon>
        <taxon>Bacteroidota</taxon>
        <taxon>Cytophagia</taxon>
        <taxon>Cytophagales</taxon>
        <taxon>Spirosomataceae</taxon>
        <taxon>Runella</taxon>
    </lineage>
</organism>
<protein>
    <submittedName>
        <fullName evidence="15">CRISPR-associated helicase/endonuclease Cas3</fullName>
    </submittedName>
</protein>
<dbReference type="CDD" id="cd09641">
    <property type="entry name" value="Cas3''_I"/>
    <property type="match status" value="1"/>
</dbReference>
<proteinExistence type="inferred from homology"/>
<dbReference type="PANTHER" id="PTHR47959:SF16">
    <property type="entry name" value="CRISPR-ASSOCIATED NUCLEASE_HELICASE CAS3-RELATED"/>
    <property type="match status" value="1"/>
</dbReference>
<dbReference type="RefSeq" id="WP_114070683.1">
    <property type="nucleotide sequence ID" value="NZ_CP030854.1"/>
</dbReference>
<dbReference type="GO" id="GO:0005829">
    <property type="term" value="C:cytosol"/>
    <property type="evidence" value="ECO:0007669"/>
    <property type="project" value="TreeGrafter"/>
</dbReference>
<keyword evidence="6" id="KW-0378">Hydrolase</keyword>
<dbReference type="EMBL" id="CP030854">
    <property type="protein sequence ID" value="AXE21943.1"/>
    <property type="molecule type" value="Genomic_DNA"/>
</dbReference>
<dbReference type="Pfam" id="PF00270">
    <property type="entry name" value="DEAD"/>
    <property type="match status" value="1"/>
</dbReference>
<keyword evidence="7" id="KW-0347">Helicase</keyword>
<dbReference type="InterPro" id="IPR038257">
    <property type="entry name" value="CRISPR-assoc_Cas3_HD_sf"/>
</dbReference>
<dbReference type="GO" id="GO:0016787">
    <property type="term" value="F:hydrolase activity"/>
    <property type="evidence" value="ECO:0007669"/>
    <property type="project" value="UniProtKB-KW"/>
</dbReference>
<dbReference type="InterPro" id="IPR001650">
    <property type="entry name" value="Helicase_C-like"/>
</dbReference>
<keyword evidence="16" id="KW-1185">Reference proteome</keyword>
<dbReference type="GO" id="GO:0046872">
    <property type="term" value="F:metal ion binding"/>
    <property type="evidence" value="ECO:0007669"/>
    <property type="project" value="UniProtKB-KW"/>
</dbReference>
<geneLocation type="plasmid" evidence="15 16">
    <name>unnamed4</name>
</geneLocation>
<evidence type="ECO:0000256" key="8">
    <source>
        <dbReference type="ARBA" id="ARBA00022840"/>
    </source>
</evidence>
<accession>A0A344TTH2</accession>
<dbReference type="SMART" id="SM00487">
    <property type="entry name" value="DEXDc"/>
    <property type="match status" value="1"/>
</dbReference>
<dbReference type="InterPro" id="IPR027417">
    <property type="entry name" value="P-loop_NTPase"/>
</dbReference>
<dbReference type="KEGG" id="run:DR864_29200"/>
<dbReference type="GO" id="GO:0051607">
    <property type="term" value="P:defense response to virus"/>
    <property type="evidence" value="ECO:0007669"/>
    <property type="project" value="UniProtKB-KW"/>
</dbReference>
<dbReference type="NCBIfam" id="TIGR01587">
    <property type="entry name" value="cas3_core"/>
    <property type="match status" value="1"/>
</dbReference>
<dbReference type="PROSITE" id="PS51643">
    <property type="entry name" value="HD_CAS3"/>
    <property type="match status" value="1"/>
</dbReference>
<dbReference type="PROSITE" id="PS51192">
    <property type="entry name" value="HELICASE_ATP_BIND_1"/>
    <property type="match status" value="1"/>
</dbReference>
<comment type="similarity">
    <text evidence="2">In the central section; belongs to the CRISPR-associated helicase Cas3 family.</text>
</comment>
<evidence type="ECO:0000256" key="6">
    <source>
        <dbReference type="ARBA" id="ARBA00022801"/>
    </source>
</evidence>
<keyword evidence="5" id="KW-0547">Nucleotide-binding</keyword>
<dbReference type="PROSITE" id="PS51194">
    <property type="entry name" value="HELICASE_CTER"/>
    <property type="match status" value="1"/>
</dbReference>
<dbReference type="InterPro" id="IPR006474">
    <property type="entry name" value="Helicase_Cas3_CRISPR-ass_core"/>
</dbReference>
<evidence type="ECO:0000256" key="11">
    <source>
        <dbReference type="SAM" id="Coils"/>
    </source>
</evidence>
<evidence type="ECO:0000256" key="1">
    <source>
        <dbReference type="ARBA" id="ARBA00006847"/>
    </source>
</evidence>
<evidence type="ECO:0000256" key="4">
    <source>
        <dbReference type="ARBA" id="ARBA00022723"/>
    </source>
</evidence>
<dbReference type="InterPro" id="IPR014001">
    <property type="entry name" value="Helicase_ATP-bd"/>
</dbReference>
<evidence type="ECO:0000259" key="12">
    <source>
        <dbReference type="PROSITE" id="PS51192"/>
    </source>
</evidence>
<dbReference type="SUPFAM" id="SSF52540">
    <property type="entry name" value="P-loop containing nucleoside triphosphate hydrolases"/>
    <property type="match status" value="1"/>
</dbReference>
<dbReference type="Proteomes" id="UP000251993">
    <property type="component" value="Plasmid unnamed4"/>
</dbReference>
<dbReference type="PANTHER" id="PTHR47959">
    <property type="entry name" value="ATP-DEPENDENT RNA HELICASE RHLE-RELATED"/>
    <property type="match status" value="1"/>
</dbReference>
<evidence type="ECO:0000313" key="16">
    <source>
        <dbReference type="Proteomes" id="UP000251993"/>
    </source>
</evidence>
<keyword evidence="15" id="KW-0255">Endonuclease</keyword>
<dbReference type="Gene3D" id="3.40.50.300">
    <property type="entry name" value="P-loop containing nucleotide triphosphate hydrolases"/>
    <property type="match status" value="2"/>
</dbReference>
<comment type="similarity">
    <text evidence="1">In the N-terminal section; belongs to the CRISPR-associated nuclease Cas3-HD family.</text>
</comment>
<keyword evidence="9" id="KW-0051">Antiviral defense</keyword>
<evidence type="ECO:0000259" key="13">
    <source>
        <dbReference type="PROSITE" id="PS51194"/>
    </source>
</evidence>
<keyword evidence="3" id="KW-0540">Nuclease</keyword>
<reference evidence="15 16" key="1">
    <citation type="submission" date="2018-07" db="EMBL/GenBank/DDBJ databases">
        <title>Genome sequencing of Runella.</title>
        <authorList>
            <person name="Baek M.-G."/>
            <person name="Yi H."/>
        </authorList>
    </citation>
    <scope>NUCLEOTIDE SEQUENCE [LARGE SCALE GENOMIC DNA]</scope>
    <source>
        <strain evidence="15 16">HYN0085</strain>
        <plasmid evidence="15 16">unnamed4</plasmid>
    </source>
</reference>
<evidence type="ECO:0000256" key="10">
    <source>
        <dbReference type="ARBA" id="ARBA00038437"/>
    </source>
</evidence>
<dbReference type="NCBIfam" id="TIGR01596">
    <property type="entry name" value="cas3_HD"/>
    <property type="match status" value="1"/>
</dbReference>
<name>A0A344TTH2_9BACT</name>
<evidence type="ECO:0000313" key="15">
    <source>
        <dbReference type="EMBL" id="AXE21943.1"/>
    </source>
</evidence>
<dbReference type="GO" id="GO:0003724">
    <property type="term" value="F:RNA helicase activity"/>
    <property type="evidence" value="ECO:0007669"/>
    <property type="project" value="TreeGrafter"/>
</dbReference>
<dbReference type="GO" id="GO:0004519">
    <property type="term" value="F:endonuclease activity"/>
    <property type="evidence" value="ECO:0007669"/>
    <property type="project" value="UniProtKB-KW"/>
</dbReference>
<feature type="domain" description="HD Cas3-type" evidence="14">
    <location>
        <begin position="15"/>
        <end position="232"/>
    </location>
</feature>
<evidence type="ECO:0000256" key="2">
    <source>
        <dbReference type="ARBA" id="ARBA00009046"/>
    </source>
</evidence>
<evidence type="ECO:0000259" key="14">
    <source>
        <dbReference type="PROSITE" id="PS51643"/>
    </source>
</evidence>
<dbReference type="Pfam" id="PF22590">
    <property type="entry name" value="Cas3-like_C_2"/>
    <property type="match status" value="1"/>
</dbReference>
<sequence>MKDNFLPHILAKSKPEDNPETLVQHTDKLIDAWSELRKRYDSVLNKDERFWFDSFIAIIFHDFGKLSQNFQEVLRKALKRKALYKLEPLRHEFLSGMLLAYHTVVEFRKCQDLQPNYSQLFAVLTHHKNFTTSLFDGDKFVKWTIHQADFEEFIEYAKARITEHFTNQGVYLQDISYAWRILSENQENLELQYSDKDDIVEETTFGFKNSGGYEHRFDYILHKSILVASDWSASGHRNLEEPLSYTHQNIFDKVKTRVGERFKGFRQFQNISSQTKGNVLAIAPTGSGKTEASLLWAADRHHDFQRIVYLLPTRVTANALYKRMDNYFGKASNGKDDYVAVVHSSAKLFRQELDEKYDDFSYLRESSFFKSVTVGTVDQMLTQGFNVGWWELKTFHLFRAKVIIDEVHAYAPYTLGLIISSIQYLRKNFQTEFYIMTATMPSQLRDLLTEALGGKENVTLIPDNELLNKKGRNEFRILDKSVTIDTLKPEIEERLKKGKKILLVANTVDEAIRLYDAYKGFDRLCYHSRYIVKHRTEKERLIEQYETDKEGEGFLLIATQVVEVSLDIDYDYLYTENAPIDAIIQRAGRINRKRDESKETEIIVFWHREVSEKIYEDAEIPLKVLETTYNKLRERVEQKKRLSEQDLIDLVEKVYCNWKIETHPSYQKGLKKHEEIIKNFCAYVMDFDEDKENVLTREGLDTVTIIPWCFKDMLKDANSKEKSKYEVSIQKKVYQIVRGKVKRFTDNDGFEYLNVPYSFKKGVSFSKKEIEALNPKGEDKLAFCF</sequence>
<feature type="domain" description="Helicase ATP-binding" evidence="12">
    <location>
        <begin position="270"/>
        <end position="458"/>
    </location>
</feature>
<dbReference type="GO" id="GO:0005524">
    <property type="term" value="F:ATP binding"/>
    <property type="evidence" value="ECO:0007669"/>
    <property type="project" value="UniProtKB-KW"/>
</dbReference>
<evidence type="ECO:0000256" key="7">
    <source>
        <dbReference type="ARBA" id="ARBA00022806"/>
    </source>
</evidence>
<dbReference type="InterPro" id="IPR054712">
    <property type="entry name" value="Cas3-like_dom"/>
</dbReference>
<keyword evidence="4" id="KW-0479">Metal-binding</keyword>
<feature type="domain" description="Helicase C-terminal" evidence="13">
    <location>
        <begin position="483"/>
        <end position="648"/>
    </location>
</feature>